<dbReference type="Gene3D" id="3.30.2310.20">
    <property type="entry name" value="RelE-like"/>
    <property type="match status" value="1"/>
</dbReference>
<dbReference type="SUPFAM" id="SSF143011">
    <property type="entry name" value="RelE-like"/>
    <property type="match status" value="1"/>
</dbReference>
<gene>
    <name evidence="3" type="ORF">DFR76_10429</name>
</gene>
<dbReference type="Pfam" id="PF05016">
    <property type="entry name" value="ParE_toxin"/>
    <property type="match status" value="1"/>
</dbReference>
<dbReference type="RefSeq" id="WP_067999865.1">
    <property type="nucleotide sequence ID" value="NZ_QQBC01000004.1"/>
</dbReference>
<reference evidence="3 4" key="1">
    <citation type="submission" date="2018-07" db="EMBL/GenBank/DDBJ databases">
        <title>Genomic Encyclopedia of Type Strains, Phase IV (KMG-IV): sequencing the most valuable type-strain genomes for metagenomic binning, comparative biology and taxonomic classification.</title>
        <authorList>
            <person name="Goeker M."/>
        </authorList>
    </citation>
    <scope>NUCLEOTIDE SEQUENCE [LARGE SCALE GENOMIC DNA]</scope>
    <source>
        <strain evidence="3 4">DSM 44290</strain>
    </source>
</reference>
<keyword evidence="2" id="KW-1277">Toxin-antitoxin system</keyword>
<comment type="caution">
    <text evidence="3">The sequence shown here is derived from an EMBL/GenBank/DDBJ whole genome shotgun (WGS) entry which is preliminary data.</text>
</comment>
<dbReference type="Proteomes" id="UP000254869">
    <property type="component" value="Unassembled WGS sequence"/>
</dbReference>
<dbReference type="STRING" id="1210086.GCA_001613105_04022"/>
<dbReference type="InterPro" id="IPR007712">
    <property type="entry name" value="RelE/ParE_toxin"/>
</dbReference>
<dbReference type="PANTHER" id="PTHR35601:SF1">
    <property type="entry name" value="TOXIN RELE"/>
    <property type="match status" value="1"/>
</dbReference>
<name>A0A370I6B9_9NOCA</name>
<proteinExistence type="inferred from homology"/>
<dbReference type="EMBL" id="QQBC01000004">
    <property type="protein sequence ID" value="RDI66283.1"/>
    <property type="molecule type" value="Genomic_DNA"/>
</dbReference>
<keyword evidence="4" id="KW-1185">Reference proteome</keyword>
<dbReference type="PANTHER" id="PTHR35601">
    <property type="entry name" value="TOXIN RELE"/>
    <property type="match status" value="1"/>
</dbReference>
<dbReference type="AlphaFoldDB" id="A0A370I6B9"/>
<accession>A0A370I6B9</accession>
<evidence type="ECO:0000256" key="2">
    <source>
        <dbReference type="ARBA" id="ARBA00022649"/>
    </source>
</evidence>
<evidence type="ECO:0000313" key="4">
    <source>
        <dbReference type="Proteomes" id="UP000254869"/>
    </source>
</evidence>
<evidence type="ECO:0000256" key="1">
    <source>
        <dbReference type="ARBA" id="ARBA00006226"/>
    </source>
</evidence>
<comment type="similarity">
    <text evidence="1">Belongs to the RelE toxin family.</text>
</comment>
<dbReference type="InterPro" id="IPR035093">
    <property type="entry name" value="RelE/ParE_toxin_dom_sf"/>
</dbReference>
<organism evidence="3 4">
    <name type="scientific">Nocardia pseudobrasiliensis</name>
    <dbReference type="NCBI Taxonomy" id="45979"/>
    <lineage>
        <taxon>Bacteria</taxon>
        <taxon>Bacillati</taxon>
        <taxon>Actinomycetota</taxon>
        <taxon>Actinomycetes</taxon>
        <taxon>Mycobacteriales</taxon>
        <taxon>Nocardiaceae</taxon>
        <taxon>Nocardia</taxon>
    </lineage>
</organism>
<evidence type="ECO:0000313" key="3">
    <source>
        <dbReference type="EMBL" id="RDI66283.1"/>
    </source>
</evidence>
<sequence>MRIEFHPEVLKQLQRLPREAFGTALRMIIDLADDPRPAGVKKIVGRPNDWRIRFGQYRIVYSIDDKTGTITVFVVAKRSDAYR</sequence>
<protein>
    <submittedName>
        <fullName evidence="3">mRNA interferase RelE/StbE</fullName>
    </submittedName>
</protein>